<gene>
    <name evidence="2" type="ORF">DICPUDRAFT_25367</name>
</gene>
<dbReference type="Pfam" id="PF01738">
    <property type="entry name" value="DLH"/>
    <property type="match status" value="1"/>
</dbReference>
<dbReference type="EMBL" id="GL870944">
    <property type="protein sequence ID" value="EGC40249.1"/>
    <property type="molecule type" value="Genomic_DNA"/>
</dbReference>
<evidence type="ECO:0000259" key="1">
    <source>
        <dbReference type="Pfam" id="PF01738"/>
    </source>
</evidence>
<dbReference type="SUPFAM" id="SSF53474">
    <property type="entry name" value="alpha/beta-Hydrolases"/>
    <property type="match status" value="1"/>
</dbReference>
<dbReference type="STRING" id="5786.F0Z706"/>
<dbReference type="InterPro" id="IPR029058">
    <property type="entry name" value="AB_hydrolase_fold"/>
</dbReference>
<accession>F0Z706</accession>
<evidence type="ECO:0000313" key="2">
    <source>
        <dbReference type="EMBL" id="EGC40249.1"/>
    </source>
</evidence>
<dbReference type="OMA" id="THLIQGA"/>
<dbReference type="PANTHER" id="PTHR42103">
    <property type="entry name" value="ALPHA/BETA-HYDROLASES SUPERFAMILY PROTEIN"/>
    <property type="match status" value="1"/>
</dbReference>
<dbReference type="Proteomes" id="UP000001064">
    <property type="component" value="Unassembled WGS sequence"/>
</dbReference>
<dbReference type="GeneID" id="10509090"/>
<dbReference type="KEGG" id="dpp:DICPUDRAFT_25367"/>
<dbReference type="AlphaFoldDB" id="F0Z706"/>
<name>F0Z706_DICPU</name>
<dbReference type="PANTHER" id="PTHR42103:SF2">
    <property type="entry name" value="AB HYDROLASE-1 DOMAIN-CONTAINING PROTEIN"/>
    <property type="match status" value="1"/>
</dbReference>
<reference evidence="3" key="1">
    <citation type="journal article" date="2011" name="Genome Biol.">
        <title>Comparative genomics of the social amoebae Dictyostelium discoideum and Dictyostelium purpureum.</title>
        <authorList>
            <consortium name="US DOE Joint Genome Institute (JGI-PGF)"/>
            <person name="Sucgang R."/>
            <person name="Kuo A."/>
            <person name="Tian X."/>
            <person name="Salerno W."/>
            <person name="Parikh A."/>
            <person name="Feasley C.L."/>
            <person name="Dalin E."/>
            <person name="Tu H."/>
            <person name="Huang E."/>
            <person name="Barry K."/>
            <person name="Lindquist E."/>
            <person name="Shapiro H."/>
            <person name="Bruce D."/>
            <person name="Schmutz J."/>
            <person name="Salamov A."/>
            <person name="Fey P."/>
            <person name="Gaudet P."/>
            <person name="Anjard C."/>
            <person name="Babu M.M."/>
            <person name="Basu S."/>
            <person name="Bushmanova Y."/>
            <person name="van der Wel H."/>
            <person name="Katoh-Kurasawa M."/>
            <person name="Dinh C."/>
            <person name="Coutinho P.M."/>
            <person name="Saito T."/>
            <person name="Elias M."/>
            <person name="Schaap P."/>
            <person name="Kay R.R."/>
            <person name="Henrissat B."/>
            <person name="Eichinger L."/>
            <person name="Rivero F."/>
            <person name="Putnam N.H."/>
            <person name="West C.M."/>
            <person name="Loomis W.F."/>
            <person name="Chisholm R.L."/>
            <person name="Shaulsky G."/>
            <person name="Strassmann J.E."/>
            <person name="Queller D.C."/>
            <person name="Kuspa A."/>
            <person name="Grigoriev I.V."/>
        </authorList>
    </citation>
    <scope>NUCLEOTIDE SEQUENCE [LARGE SCALE GENOMIC DNA]</scope>
    <source>
        <strain evidence="3">QSDP1</strain>
    </source>
</reference>
<dbReference type="GO" id="GO:0016787">
    <property type="term" value="F:hydrolase activity"/>
    <property type="evidence" value="ECO:0007669"/>
    <property type="project" value="InterPro"/>
</dbReference>
<proteinExistence type="predicted"/>
<dbReference type="InParanoid" id="F0Z706"/>
<dbReference type="RefSeq" id="XP_003283185.1">
    <property type="nucleotide sequence ID" value="XM_003283137.1"/>
</dbReference>
<protein>
    <recommendedName>
        <fullName evidence="1">Dienelactone hydrolase domain-containing protein</fullName>
    </recommendedName>
</protein>
<evidence type="ECO:0000313" key="3">
    <source>
        <dbReference type="Proteomes" id="UP000001064"/>
    </source>
</evidence>
<organism evidence="2 3">
    <name type="scientific">Dictyostelium purpureum</name>
    <name type="common">Slime mold</name>
    <dbReference type="NCBI Taxonomy" id="5786"/>
    <lineage>
        <taxon>Eukaryota</taxon>
        <taxon>Amoebozoa</taxon>
        <taxon>Evosea</taxon>
        <taxon>Eumycetozoa</taxon>
        <taxon>Dictyostelia</taxon>
        <taxon>Dictyosteliales</taxon>
        <taxon>Dictyosteliaceae</taxon>
        <taxon>Dictyostelium</taxon>
    </lineage>
</organism>
<dbReference type="eggNOG" id="ENOG502QXGK">
    <property type="taxonomic scope" value="Eukaryota"/>
</dbReference>
<dbReference type="OrthoDB" id="10260961at2759"/>
<dbReference type="Gene3D" id="3.40.50.1820">
    <property type="entry name" value="alpha/beta hydrolase"/>
    <property type="match status" value="1"/>
</dbReference>
<dbReference type="VEuPathDB" id="AmoebaDB:DICPUDRAFT_25367"/>
<feature type="domain" description="Dienelactone hydrolase" evidence="1">
    <location>
        <begin position="119"/>
        <end position="254"/>
    </location>
</feature>
<sequence>MEENQQDVLKVKFIKSDSVERRGVFIPVEENKKTYKLEGLLSYVKSEKRTQPPEFCKDLAIVLTHPHPMLGGSFRNNVVLGVADYFTTYLQIPTLCFNFRGVSKSEGSGSWFGGSERLDTLAAVNYLLSLNNDVPTIKKVLIVGYSYGSVIGSSIADEHPDILGFSAISYPFGPLTLMLLGSLLPHASNSLKPKYFLIGDSDNFTSVSTFKKRLKDFKGDKLESKIFEGVDHFYGGNEKDLAKEIAKWICKVSINYSEEQQQQQQQQQQQHQ</sequence>
<keyword evidence="3" id="KW-1185">Reference proteome</keyword>
<dbReference type="InterPro" id="IPR002925">
    <property type="entry name" value="Dienelactn_hydro"/>
</dbReference>